<accession>A0A7C9V136</accession>
<dbReference type="Proteomes" id="UP000480684">
    <property type="component" value="Unassembled WGS sequence"/>
</dbReference>
<evidence type="ECO:0000313" key="2">
    <source>
        <dbReference type="EMBL" id="NFV81813.1"/>
    </source>
</evidence>
<sequence>MRFGLSTLAFALAAVSAPALAQTTSEQPAPQVPAAEQSQDPQQRFQAYVTSPGYKSMISQLAVMGDTISAPECKEHKPKERASLTIYNMPYFETGIHPVAGLWLDRIKMDRCGTATFQNVLIQAQKEGQPPRAALMLPGTTMTNPPMQGVVMRDIIAALDKKGCNDITKIIPVDTKHGKETKAIKLNEKGMIAEGVWKETWSFKACGKSVTATVDFTADGKGGLEHKIKL</sequence>
<organism evidence="2 3">
    <name type="scientific">Magnetospirillum aberrantis SpK</name>
    <dbReference type="NCBI Taxonomy" id="908842"/>
    <lineage>
        <taxon>Bacteria</taxon>
        <taxon>Pseudomonadati</taxon>
        <taxon>Pseudomonadota</taxon>
        <taxon>Alphaproteobacteria</taxon>
        <taxon>Rhodospirillales</taxon>
        <taxon>Rhodospirillaceae</taxon>
        <taxon>Magnetospirillum</taxon>
    </lineage>
</organism>
<feature type="signal peptide" evidence="1">
    <location>
        <begin position="1"/>
        <end position="21"/>
    </location>
</feature>
<reference evidence="2 3" key="1">
    <citation type="submission" date="2020-02" db="EMBL/GenBank/DDBJ databases">
        <authorList>
            <person name="Dziuba M."/>
            <person name="Kuznetsov B."/>
            <person name="Mardanov A."/>
            <person name="Ravin N."/>
            <person name="Grouzdev D."/>
        </authorList>
    </citation>
    <scope>NUCLEOTIDE SEQUENCE [LARGE SCALE GENOMIC DNA]</scope>
    <source>
        <strain evidence="2 3">SpK</strain>
    </source>
</reference>
<proteinExistence type="predicted"/>
<dbReference type="RefSeq" id="WP_163682219.1">
    <property type="nucleotide sequence ID" value="NZ_JAAIYP010000044.1"/>
</dbReference>
<evidence type="ECO:0000256" key="1">
    <source>
        <dbReference type="SAM" id="SignalP"/>
    </source>
</evidence>
<keyword evidence="3" id="KW-1185">Reference proteome</keyword>
<protein>
    <submittedName>
        <fullName evidence="2">Uncharacterized protein</fullName>
    </submittedName>
</protein>
<keyword evidence="1" id="KW-0732">Signal</keyword>
<comment type="caution">
    <text evidence="2">The sequence shown here is derived from an EMBL/GenBank/DDBJ whole genome shotgun (WGS) entry which is preliminary data.</text>
</comment>
<name>A0A7C9V136_9PROT</name>
<gene>
    <name evidence="2" type="ORF">G4223_17005</name>
</gene>
<dbReference type="AlphaFoldDB" id="A0A7C9V136"/>
<evidence type="ECO:0000313" key="3">
    <source>
        <dbReference type="Proteomes" id="UP000480684"/>
    </source>
</evidence>
<feature type="chain" id="PRO_5028865082" evidence="1">
    <location>
        <begin position="22"/>
        <end position="230"/>
    </location>
</feature>
<dbReference type="EMBL" id="JAAIYP010000044">
    <property type="protein sequence ID" value="NFV81813.1"/>
    <property type="molecule type" value="Genomic_DNA"/>
</dbReference>